<dbReference type="PROSITE" id="PS50902">
    <property type="entry name" value="FLAVODOXIN_LIKE"/>
    <property type="match status" value="1"/>
</dbReference>
<evidence type="ECO:0000313" key="10">
    <source>
        <dbReference type="EMBL" id="KAJ1922753.1"/>
    </source>
</evidence>
<gene>
    <name evidence="10" type="ORF">IWQ60_006317</name>
</gene>
<dbReference type="GO" id="GO:0004497">
    <property type="term" value="F:monooxygenase activity"/>
    <property type="evidence" value="ECO:0007669"/>
    <property type="project" value="InterPro"/>
</dbReference>
<dbReference type="SUPFAM" id="SSF52218">
    <property type="entry name" value="Flavoproteins"/>
    <property type="match status" value="1"/>
</dbReference>
<dbReference type="PROSITE" id="PS00086">
    <property type="entry name" value="CYTOCHROME_P450"/>
    <property type="match status" value="1"/>
</dbReference>
<comment type="caution">
    <text evidence="10">The sequence shown here is derived from an EMBL/GenBank/DDBJ whole genome shotgun (WGS) entry which is preliminary data.</text>
</comment>
<dbReference type="GO" id="GO:0016705">
    <property type="term" value="F:oxidoreductase activity, acting on paired donors, with incorporation or reduction of molecular oxygen"/>
    <property type="evidence" value="ECO:0007669"/>
    <property type="project" value="InterPro"/>
</dbReference>
<keyword evidence="3 6" id="KW-0479">Metal-binding</keyword>
<dbReference type="Proteomes" id="UP001150569">
    <property type="component" value="Unassembled WGS sequence"/>
</dbReference>
<dbReference type="OrthoDB" id="1470350at2759"/>
<dbReference type="PRINTS" id="PR00385">
    <property type="entry name" value="P450"/>
</dbReference>
<dbReference type="InterPro" id="IPR017927">
    <property type="entry name" value="FAD-bd_FR_type"/>
</dbReference>
<dbReference type="GO" id="GO:0010181">
    <property type="term" value="F:FMN binding"/>
    <property type="evidence" value="ECO:0007669"/>
    <property type="project" value="InterPro"/>
</dbReference>
<evidence type="ECO:0000256" key="3">
    <source>
        <dbReference type="ARBA" id="ARBA00022723"/>
    </source>
</evidence>
<evidence type="ECO:0000259" key="9">
    <source>
        <dbReference type="PROSITE" id="PS51384"/>
    </source>
</evidence>
<dbReference type="InterPro" id="IPR029039">
    <property type="entry name" value="Flavoprotein-like_sf"/>
</dbReference>
<evidence type="ECO:0000256" key="1">
    <source>
        <dbReference type="ARBA" id="ARBA00022448"/>
    </source>
</evidence>
<protein>
    <recommendedName>
        <fullName evidence="5">NADPH--hemoprotein reductase</fullName>
        <ecNumber evidence="5">1.6.2.4</ecNumber>
    </recommendedName>
</protein>
<dbReference type="GO" id="GO:0020037">
    <property type="term" value="F:heme binding"/>
    <property type="evidence" value="ECO:0007669"/>
    <property type="project" value="InterPro"/>
</dbReference>
<keyword evidence="4 6" id="KW-0408">Iron</keyword>
<dbReference type="PANTHER" id="PTHR19384">
    <property type="entry name" value="NITRIC OXIDE SYNTHASE-RELATED"/>
    <property type="match status" value="1"/>
</dbReference>
<dbReference type="InterPro" id="IPR023173">
    <property type="entry name" value="NADPH_Cyt_P450_Rdtase_alpha"/>
</dbReference>
<comment type="cofactor">
    <cofactor evidence="6">
        <name>heme</name>
        <dbReference type="ChEBI" id="CHEBI:30413"/>
    </cofactor>
</comment>
<evidence type="ECO:0000256" key="4">
    <source>
        <dbReference type="ARBA" id="ARBA00023004"/>
    </source>
</evidence>
<sequence length="1382" mass="151144">MRPTTPQVLSDTDTITADRGSVCPVSQTSSVGGAGKCPFSDGRPTSGPAVLVVVPPGGQASTEGKIIATADVSDLDTFITHVQDAFGLLGASSLTFTNERGLSLDTWDAVRTAFVVHICPDTVRRQVPGPTPYPLVGNIDVFLTDPVQAEYDLLRKYNHLVQITVLGKRVILTSDPDMALLFLKEGEWFGKRVEYPLAELAAVGGNGLFTSNTETEHWRLAHKLLMPAFSASAMRHYIGQMTELTCAALHVFDSFASNGQPVDLLMWTTNIALETIARIGFGYDFDLLNAGQVTKHPFVEAIYFTLNEVFNRMVYTPCYKYLPLPRKYQFDAQMDLITGTVDGIIRERRRHPEDHADKMDLLKFMLHAHEVDDQGQPRYLDDVNIRDQVVTFLIAGHETTSATLTWCLYLLDQHPEVLRRVRAEIDAADLPDAASAVPPTGAQLAKLTYLTQVIRETLRLYPPLFLHLRQARQDTVLPGGYECPAGTSCQVNAFALHRHPDHWGPDPEAFNPDHFLPAAMAARHPGAYLPFSSGVRGCIGMQFAMQEMKIVLAYLLRRFDIRMCPGDLPGTWDKRSSTLRPEQLRATVHLRDQGCMTATNEEGHNGERATGPLPAPPSPALTTDYITTQSPQYLAAQLRTRLSDTPEPAAALPAFTLVYGSNMGQSEEYARQLATQLRYLGCPVQSPLPFDTWLEDPATFEPSTGDGSTPRVPVPCSSRSDHHYVLFITSTYNGFAPDNAVRFQAFLKRHDTPEVNAADENHWLRPWHRMRYAVFGCGNSQWLTFQAFPTLVDRVLAGPSLGAVQIFPAGRCDSDTEDTDQVFVEWSTELVSQIFMDLGVTPALLAVANSEATGKDSGSAAGLTALKGAGLTTALGLAWDSDDTSAPAPGLVDWTQRGYVPARLTASRELRGQLLSDRSARHIELRLAGHVPCRAGDHLEVLPQNPPALVASVAEALGLALDRSYTLDCTVPQAGPHWADVPRRALLRAVPARGTVGQVLTAYADLLAAPPKDLMQAISRALVNGGAAVATTGVSLVTANHHTIKTDSRDLLERYRTTAELLIAVGPRLRNTNGVGTGGLVWADWLLWLPALVPRQYSIANHPIVPVNREDGPTSVTTDLHLTVTVVNDTYQDQRYPGLASDYLARTTVAGPTDMVENPVWVRIQPATATHFRLPEEPSPSAAMVGTVAPPVIMIGAGSGIAPFRGFLQQRAAERLSSPRPHSSRVCLLYFGCQHPTEDFYYQDELLSHYRSGALSRLAVSFSRCAGSTAGEVGGSYPNILATWEDTLTQGDADRCCGVRWSYGAYIQKALHDDAVVLWQLLREEGAHLYVCGSTGLDTGVWAALLQIVEDQSGGIMDRAAAEAYLTELSTQGRYHRDVWRA</sequence>
<dbReference type="InterPro" id="IPR039261">
    <property type="entry name" value="FNR_nucleotide-bd"/>
</dbReference>
<dbReference type="Pfam" id="PF00258">
    <property type="entry name" value="Flavodoxin_1"/>
    <property type="match status" value="1"/>
</dbReference>
<dbReference type="InterPro" id="IPR036396">
    <property type="entry name" value="Cyt_P450_sf"/>
</dbReference>
<reference evidence="10" key="1">
    <citation type="submission" date="2022-07" db="EMBL/GenBank/DDBJ databases">
        <title>Phylogenomic reconstructions and comparative analyses of Kickxellomycotina fungi.</title>
        <authorList>
            <person name="Reynolds N.K."/>
            <person name="Stajich J.E."/>
            <person name="Barry K."/>
            <person name="Grigoriev I.V."/>
            <person name="Crous P."/>
            <person name="Smith M.E."/>
        </authorList>
    </citation>
    <scope>NUCLEOTIDE SEQUENCE</scope>
    <source>
        <strain evidence="10">RSA 861</strain>
    </source>
</reference>
<accession>A0A9W8DY33</accession>
<dbReference type="InterPro" id="IPR017938">
    <property type="entry name" value="Riboflavin_synthase-like_b-brl"/>
</dbReference>
<dbReference type="SUPFAM" id="SSF48264">
    <property type="entry name" value="Cytochrome P450"/>
    <property type="match status" value="1"/>
</dbReference>
<dbReference type="PROSITE" id="PS51384">
    <property type="entry name" value="FAD_FR"/>
    <property type="match status" value="1"/>
</dbReference>
<dbReference type="EMBL" id="JANBPT010000375">
    <property type="protein sequence ID" value="KAJ1922753.1"/>
    <property type="molecule type" value="Genomic_DNA"/>
</dbReference>
<dbReference type="SUPFAM" id="SSF63380">
    <property type="entry name" value="Riboflavin synthase domain-like"/>
    <property type="match status" value="1"/>
</dbReference>
<evidence type="ECO:0000256" key="7">
    <source>
        <dbReference type="SAM" id="MobiDB-lite"/>
    </source>
</evidence>
<dbReference type="Gene3D" id="3.40.50.360">
    <property type="match status" value="1"/>
</dbReference>
<evidence type="ECO:0000256" key="2">
    <source>
        <dbReference type="ARBA" id="ARBA00022630"/>
    </source>
</evidence>
<dbReference type="Pfam" id="PF00175">
    <property type="entry name" value="NAD_binding_1"/>
    <property type="match status" value="1"/>
</dbReference>
<dbReference type="Gene3D" id="2.40.30.10">
    <property type="entry name" value="Translation factors"/>
    <property type="match status" value="1"/>
</dbReference>
<dbReference type="Gene3D" id="1.20.990.10">
    <property type="entry name" value="NADPH-cytochrome p450 Reductase, Chain A, domain 3"/>
    <property type="match status" value="1"/>
</dbReference>
<dbReference type="InterPro" id="IPR001128">
    <property type="entry name" value="Cyt_P450"/>
</dbReference>
<feature type="region of interest" description="Disordered" evidence="7">
    <location>
        <begin position="1"/>
        <end position="40"/>
    </location>
</feature>
<proteinExistence type="predicted"/>
<evidence type="ECO:0000256" key="5">
    <source>
        <dbReference type="ARBA" id="ARBA00023797"/>
    </source>
</evidence>
<dbReference type="InterPro" id="IPR002401">
    <property type="entry name" value="Cyt_P450_E_grp-I"/>
</dbReference>
<dbReference type="Pfam" id="PF00067">
    <property type="entry name" value="p450"/>
    <property type="match status" value="1"/>
</dbReference>
<dbReference type="InterPro" id="IPR017972">
    <property type="entry name" value="Cyt_P450_CS"/>
</dbReference>
<dbReference type="GO" id="GO:0050660">
    <property type="term" value="F:flavin adenine dinucleotide binding"/>
    <property type="evidence" value="ECO:0007669"/>
    <property type="project" value="TreeGrafter"/>
</dbReference>
<dbReference type="PANTHER" id="PTHR19384:SF17">
    <property type="entry name" value="NADPH--CYTOCHROME P450 REDUCTASE"/>
    <property type="match status" value="1"/>
</dbReference>
<evidence type="ECO:0000256" key="6">
    <source>
        <dbReference type="PIRSR" id="PIRSR602401-1"/>
    </source>
</evidence>
<dbReference type="Gene3D" id="1.10.630.10">
    <property type="entry name" value="Cytochrome P450"/>
    <property type="match status" value="1"/>
</dbReference>
<dbReference type="InterPro" id="IPR001433">
    <property type="entry name" value="OxRdtase_FAD/NAD-bd"/>
</dbReference>
<evidence type="ECO:0000259" key="8">
    <source>
        <dbReference type="PROSITE" id="PS50902"/>
    </source>
</evidence>
<evidence type="ECO:0000313" key="11">
    <source>
        <dbReference type="Proteomes" id="UP001150569"/>
    </source>
</evidence>
<dbReference type="PRINTS" id="PR00463">
    <property type="entry name" value="EP450I"/>
</dbReference>
<dbReference type="GO" id="GO:0003958">
    <property type="term" value="F:NADPH-hemoprotein reductase activity"/>
    <property type="evidence" value="ECO:0007669"/>
    <property type="project" value="UniProtKB-EC"/>
</dbReference>
<keyword evidence="6" id="KW-0349">Heme</keyword>
<keyword evidence="1" id="KW-0813">Transport</keyword>
<dbReference type="GO" id="GO:0005506">
    <property type="term" value="F:iron ion binding"/>
    <property type="evidence" value="ECO:0007669"/>
    <property type="project" value="InterPro"/>
</dbReference>
<keyword evidence="11" id="KW-1185">Reference proteome</keyword>
<keyword evidence="2" id="KW-0285">Flavoprotein</keyword>
<feature type="binding site" description="axial binding residue" evidence="6">
    <location>
        <position position="538"/>
    </location>
    <ligand>
        <name>heme</name>
        <dbReference type="ChEBI" id="CHEBI:30413"/>
    </ligand>
    <ligandPart>
        <name>Fe</name>
        <dbReference type="ChEBI" id="CHEBI:18248"/>
    </ligandPart>
</feature>
<dbReference type="EC" id="1.6.2.4" evidence="5"/>
<dbReference type="GO" id="GO:0005829">
    <property type="term" value="C:cytosol"/>
    <property type="evidence" value="ECO:0007669"/>
    <property type="project" value="TreeGrafter"/>
</dbReference>
<dbReference type="InterPro" id="IPR008254">
    <property type="entry name" value="Flavodoxin/NO_synth"/>
</dbReference>
<feature type="domain" description="Flavodoxin-like" evidence="8">
    <location>
        <begin position="655"/>
        <end position="831"/>
    </location>
</feature>
<dbReference type="SUPFAM" id="SSF52343">
    <property type="entry name" value="Ferredoxin reductase-like, C-terminal NADP-linked domain"/>
    <property type="match status" value="1"/>
</dbReference>
<name>A0A9W8DY33_9FUNG</name>
<feature type="compositionally biased region" description="Polar residues" evidence="7">
    <location>
        <begin position="1"/>
        <end position="15"/>
    </location>
</feature>
<feature type="domain" description="FAD-binding FR-type" evidence="9">
    <location>
        <begin position="897"/>
        <end position="1175"/>
    </location>
</feature>
<organism evidence="10 11">
    <name type="scientific">Tieghemiomyces parasiticus</name>
    <dbReference type="NCBI Taxonomy" id="78921"/>
    <lineage>
        <taxon>Eukaryota</taxon>
        <taxon>Fungi</taxon>
        <taxon>Fungi incertae sedis</taxon>
        <taxon>Zoopagomycota</taxon>
        <taxon>Kickxellomycotina</taxon>
        <taxon>Dimargaritomycetes</taxon>
        <taxon>Dimargaritales</taxon>
        <taxon>Dimargaritaceae</taxon>
        <taxon>Tieghemiomyces</taxon>
    </lineage>
</organism>
<dbReference type="Gene3D" id="3.40.50.80">
    <property type="entry name" value="Nucleotide-binding domain of ferredoxin-NADP reductase (FNR) module"/>
    <property type="match status" value="1"/>
</dbReference>